<keyword evidence="3" id="KW-1185">Reference proteome</keyword>
<reference evidence="3" key="1">
    <citation type="journal article" date="2019" name="Int. J. Syst. Evol. Microbiol.">
        <title>The Global Catalogue of Microorganisms (GCM) 10K type strain sequencing project: providing services to taxonomists for standard genome sequencing and annotation.</title>
        <authorList>
            <consortium name="The Broad Institute Genomics Platform"/>
            <consortium name="The Broad Institute Genome Sequencing Center for Infectious Disease"/>
            <person name="Wu L."/>
            <person name="Ma J."/>
        </authorList>
    </citation>
    <scope>NUCLEOTIDE SEQUENCE [LARGE SCALE GENOMIC DNA]</scope>
    <source>
        <strain evidence="3">CGMCC 1.16306</strain>
    </source>
</reference>
<comment type="caution">
    <text evidence="2">The sequence shown here is derived from an EMBL/GenBank/DDBJ whole genome shotgun (WGS) entry which is preliminary data.</text>
</comment>
<feature type="transmembrane region" description="Helical" evidence="1">
    <location>
        <begin position="111"/>
        <end position="140"/>
    </location>
</feature>
<keyword evidence="1" id="KW-0812">Transmembrane</keyword>
<dbReference type="Proteomes" id="UP001596022">
    <property type="component" value="Unassembled WGS sequence"/>
</dbReference>
<feature type="transmembrane region" description="Helical" evidence="1">
    <location>
        <begin position="183"/>
        <end position="201"/>
    </location>
</feature>
<evidence type="ECO:0000313" key="3">
    <source>
        <dbReference type="Proteomes" id="UP001596022"/>
    </source>
</evidence>
<sequence length="260" mass="28544">MLKTNGRAITSYAFGSALYLLLIIAIYPSITKADGFNEILKQMPEGVMRAFGFQGGVQELNSFLSVEFYGIIFVLILMIYCVVTGTGLIARLVDRGSMAYLLATPVSRVRVALTQAAVLLFGLMVIALITVGAGFLWAWLFLKSDTLDVTTFLQINLVGFLMFFVISGYTFLFSCLFNDEKRALAISGGLSALFYITDFAAKISDKLDWLKHWTLFAAYQPSAIAKGTFHVLPASIGLVVGGIILYVLGILIFKKRDLPL</sequence>
<keyword evidence="1" id="KW-1133">Transmembrane helix</keyword>
<dbReference type="EMBL" id="JBHSFW010000006">
    <property type="protein sequence ID" value="MFC4619182.1"/>
    <property type="molecule type" value="Genomic_DNA"/>
</dbReference>
<keyword evidence="1" id="KW-0472">Membrane</keyword>
<proteinExistence type="predicted"/>
<dbReference type="PANTHER" id="PTHR37305:SF2">
    <property type="entry name" value="BACITRACIN TRANSPORT PERMEASE PROTEIN BCRB"/>
    <property type="match status" value="1"/>
</dbReference>
<evidence type="ECO:0000313" key="2">
    <source>
        <dbReference type="EMBL" id="MFC4619182.1"/>
    </source>
</evidence>
<protein>
    <submittedName>
        <fullName evidence="2">ABC transporter permease subunit</fullName>
    </submittedName>
</protein>
<evidence type="ECO:0000256" key="1">
    <source>
        <dbReference type="SAM" id="Phobius"/>
    </source>
</evidence>
<dbReference type="Pfam" id="PF12679">
    <property type="entry name" value="ABC2_membrane_2"/>
    <property type="match status" value="1"/>
</dbReference>
<dbReference type="PANTHER" id="PTHR37305">
    <property type="entry name" value="INTEGRAL MEMBRANE PROTEIN-RELATED"/>
    <property type="match status" value="1"/>
</dbReference>
<feature type="transmembrane region" description="Helical" evidence="1">
    <location>
        <begin position="12"/>
        <end position="30"/>
    </location>
</feature>
<name>A0ABV9GPL7_9BACL</name>
<feature type="transmembrane region" description="Helical" evidence="1">
    <location>
        <begin position="68"/>
        <end position="90"/>
    </location>
</feature>
<feature type="transmembrane region" description="Helical" evidence="1">
    <location>
        <begin position="231"/>
        <end position="253"/>
    </location>
</feature>
<organism evidence="2 3">
    <name type="scientific">Camelliibacillus cellulosilyticus</name>
    <dbReference type="NCBI Taxonomy" id="2174486"/>
    <lineage>
        <taxon>Bacteria</taxon>
        <taxon>Bacillati</taxon>
        <taxon>Bacillota</taxon>
        <taxon>Bacilli</taxon>
        <taxon>Bacillales</taxon>
        <taxon>Sporolactobacillaceae</taxon>
        <taxon>Camelliibacillus</taxon>
    </lineage>
</organism>
<gene>
    <name evidence="2" type="ORF">ACFO4N_10700</name>
</gene>
<feature type="transmembrane region" description="Helical" evidence="1">
    <location>
        <begin position="152"/>
        <end position="176"/>
    </location>
</feature>
<accession>A0ABV9GPL7</accession>